<sequence length="86" mass="10375">MRPLKWPFPNFLLRIKCMWTKCQSICIGNMAWMWCHTSPKIPPMLIYTLSDIMLSVTLNSWKHPLSLFKLKVLSLMKMKMMWYNIH</sequence>
<evidence type="ECO:0000313" key="2">
    <source>
        <dbReference type="Proteomes" id="UP000886653"/>
    </source>
</evidence>
<gene>
    <name evidence="1" type="ORF">CROQUDRAFT_685030</name>
</gene>
<reference evidence="1" key="1">
    <citation type="submission" date="2013-11" db="EMBL/GenBank/DDBJ databases">
        <title>Genome sequence of the fusiform rust pathogen reveals effectors for host alternation and coevolution with pine.</title>
        <authorList>
            <consortium name="DOE Joint Genome Institute"/>
            <person name="Smith K."/>
            <person name="Pendleton A."/>
            <person name="Kubisiak T."/>
            <person name="Anderson C."/>
            <person name="Salamov A."/>
            <person name="Aerts A."/>
            <person name="Riley R."/>
            <person name="Clum A."/>
            <person name="Lindquist E."/>
            <person name="Ence D."/>
            <person name="Campbell M."/>
            <person name="Kronenberg Z."/>
            <person name="Feau N."/>
            <person name="Dhillon B."/>
            <person name="Hamelin R."/>
            <person name="Burleigh J."/>
            <person name="Smith J."/>
            <person name="Yandell M."/>
            <person name="Nelson C."/>
            <person name="Grigoriev I."/>
            <person name="Davis J."/>
        </authorList>
    </citation>
    <scope>NUCLEOTIDE SEQUENCE</scope>
    <source>
        <strain evidence="1">G11</strain>
    </source>
</reference>
<protein>
    <submittedName>
        <fullName evidence="1">Uncharacterized protein</fullName>
    </submittedName>
</protein>
<accession>A0A9P6N843</accession>
<organism evidence="1 2">
    <name type="scientific">Cronartium quercuum f. sp. fusiforme G11</name>
    <dbReference type="NCBI Taxonomy" id="708437"/>
    <lineage>
        <taxon>Eukaryota</taxon>
        <taxon>Fungi</taxon>
        <taxon>Dikarya</taxon>
        <taxon>Basidiomycota</taxon>
        <taxon>Pucciniomycotina</taxon>
        <taxon>Pucciniomycetes</taxon>
        <taxon>Pucciniales</taxon>
        <taxon>Coleosporiaceae</taxon>
        <taxon>Cronartium</taxon>
    </lineage>
</organism>
<name>A0A9P6N843_9BASI</name>
<evidence type="ECO:0000313" key="1">
    <source>
        <dbReference type="EMBL" id="KAG0141630.1"/>
    </source>
</evidence>
<dbReference type="AlphaFoldDB" id="A0A9P6N843"/>
<dbReference type="EMBL" id="MU167378">
    <property type="protein sequence ID" value="KAG0141630.1"/>
    <property type="molecule type" value="Genomic_DNA"/>
</dbReference>
<comment type="caution">
    <text evidence="1">The sequence shown here is derived from an EMBL/GenBank/DDBJ whole genome shotgun (WGS) entry which is preliminary data.</text>
</comment>
<keyword evidence="2" id="KW-1185">Reference proteome</keyword>
<dbReference type="Proteomes" id="UP000886653">
    <property type="component" value="Unassembled WGS sequence"/>
</dbReference>
<proteinExistence type="predicted"/>